<feature type="compositionally biased region" description="Basic and acidic residues" evidence="1">
    <location>
        <begin position="91"/>
        <end position="101"/>
    </location>
</feature>
<evidence type="ECO:0008006" key="5">
    <source>
        <dbReference type="Google" id="ProtNLM"/>
    </source>
</evidence>
<keyword evidence="2" id="KW-0812">Transmembrane</keyword>
<name>A0A0Q4AZM0_9BACT</name>
<evidence type="ECO:0000313" key="3">
    <source>
        <dbReference type="EMBL" id="KQM08383.1"/>
    </source>
</evidence>
<proteinExistence type="predicted"/>
<dbReference type="STRING" id="1702214.AL399_07545"/>
<dbReference type="AlphaFoldDB" id="A0A0Q4AZM0"/>
<gene>
    <name evidence="3" type="ORF">AL399_07545</name>
</gene>
<keyword evidence="4" id="KW-1185">Reference proteome</keyword>
<evidence type="ECO:0000256" key="2">
    <source>
        <dbReference type="SAM" id="Phobius"/>
    </source>
</evidence>
<keyword evidence="2" id="KW-1133">Transmembrane helix</keyword>
<dbReference type="EMBL" id="LIIK01000041">
    <property type="protein sequence ID" value="KQM08383.1"/>
    <property type="molecule type" value="Genomic_DNA"/>
</dbReference>
<dbReference type="Pfam" id="PF14898">
    <property type="entry name" value="DUF4491"/>
    <property type="match status" value="1"/>
</dbReference>
<feature type="transmembrane region" description="Helical" evidence="2">
    <location>
        <begin position="6"/>
        <end position="27"/>
    </location>
</feature>
<keyword evidence="2" id="KW-0472">Membrane</keyword>
<comment type="caution">
    <text evidence="3">The sequence shown here is derived from an EMBL/GenBank/DDBJ whole genome shotgun (WGS) entry which is preliminary data.</text>
</comment>
<dbReference type="PATRIC" id="fig|1702214.3.peg.1252"/>
<dbReference type="Proteomes" id="UP000054172">
    <property type="component" value="Unassembled WGS sequence"/>
</dbReference>
<evidence type="ECO:0000256" key="1">
    <source>
        <dbReference type="SAM" id="MobiDB-lite"/>
    </source>
</evidence>
<feature type="compositionally biased region" description="Basic residues" evidence="1">
    <location>
        <begin position="80"/>
        <end position="90"/>
    </location>
</feature>
<organism evidence="3 4">
    <name type="scientific">Candidatus [Bacteroides] periocalifornicus</name>
    <dbReference type="NCBI Taxonomy" id="1702214"/>
    <lineage>
        <taxon>Bacteria</taxon>
        <taxon>Pseudomonadati</taxon>
        <taxon>Bacteroidota</taxon>
    </lineage>
</organism>
<evidence type="ECO:0000313" key="4">
    <source>
        <dbReference type="Proteomes" id="UP000054172"/>
    </source>
</evidence>
<dbReference type="InterPro" id="IPR027890">
    <property type="entry name" value="DUF4491"/>
</dbReference>
<accession>A0A0Q4AZM0</accession>
<sequence>MFTGLIVGAIAFVVVGVFHPLVIAVEYHLGKRMWPAFVLLAVGAFAGSLFAPPLGSMVLGSVGAGLCWSSLELVWQHERARKGHAKRNPKRPAEYYDGVKS</sequence>
<feature type="region of interest" description="Disordered" evidence="1">
    <location>
        <begin position="80"/>
        <end position="101"/>
    </location>
</feature>
<protein>
    <recommendedName>
        <fullName evidence="5">DUF4491 domain-containing protein</fullName>
    </recommendedName>
</protein>
<feature type="transmembrane region" description="Helical" evidence="2">
    <location>
        <begin position="34"/>
        <end position="51"/>
    </location>
</feature>
<reference evidence="3" key="1">
    <citation type="submission" date="2015-08" db="EMBL/GenBank/DDBJ databases">
        <title>Candidatus Bacteriodes Periocalifornicus.</title>
        <authorList>
            <person name="McLean J.S."/>
            <person name="Kelley S."/>
        </authorList>
    </citation>
    <scope>NUCLEOTIDE SEQUENCE [LARGE SCALE GENOMIC DNA]</scope>
    <source>
        <strain evidence="3">12B</strain>
    </source>
</reference>